<dbReference type="GO" id="GO:0000155">
    <property type="term" value="F:phosphorelay sensor kinase activity"/>
    <property type="evidence" value="ECO:0007669"/>
    <property type="project" value="InterPro"/>
</dbReference>
<dbReference type="GO" id="GO:0005524">
    <property type="term" value="F:ATP binding"/>
    <property type="evidence" value="ECO:0007669"/>
    <property type="project" value="UniProtKB-KW"/>
</dbReference>
<dbReference type="InterPro" id="IPR036890">
    <property type="entry name" value="HATPase_C_sf"/>
</dbReference>
<dbReference type="InterPro" id="IPR052023">
    <property type="entry name" value="Histidine_kinase_KdpD"/>
</dbReference>
<dbReference type="GO" id="GO:0005886">
    <property type="term" value="C:plasma membrane"/>
    <property type="evidence" value="ECO:0007669"/>
    <property type="project" value="TreeGrafter"/>
</dbReference>
<gene>
    <name evidence="2" type="ORF">EIK76_02865</name>
</gene>
<name>A0A3P3QP74_9GAMM</name>
<keyword evidence="2" id="KW-0067">ATP-binding</keyword>
<dbReference type="PANTHER" id="PTHR45569:SF1">
    <property type="entry name" value="SENSOR PROTEIN KDPD"/>
    <property type="match status" value="1"/>
</dbReference>
<dbReference type="SUPFAM" id="SSF55874">
    <property type="entry name" value="ATPase domain of HSP90 chaperone/DNA topoisomerase II/histidine kinase"/>
    <property type="match status" value="1"/>
</dbReference>
<dbReference type="SUPFAM" id="SSF47384">
    <property type="entry name" value="Homodimeric domain of signal transducing histidine kinase"/>
    <property type="match status" value="1"/>
</dbReference>
<dbReference type="InterPro" id="IPR036097">
    <property type="entry name" value="HisK_dim/P_sf"/>
</dbReference>
<dbReference type="Proteomes" id="UP000276260">
    <property type="component" value="Unassembled WGS sequence"/>
</dbReference>
<dbReference type="EMBL" id="RRCF01000001">
    <property type="protein sequence ID" value="RRJ23046.1"/>
    <property type="molecule type" value="Genomic_DNA"/>
</dbReference>
<dbReference type="RefSeq" id="WP_046519311.1">
    <property type="nucleotide sequence ID" value="NZ_LAVS01000010.1"/>
</dbReference>
<comment type="caution">
    <text evidence="2">The sequence shown here is derived from an EMBL/GenBank/DDBJ whole genome shotgun (WGS) entry which is preliminary data.</text>
</comment>
<dbReference type="Gene3D" id="1.10.287.130">
    <property type="match status" value="1"/>
</dbReference>
<dbReference type="AlphaFoldDB" id="A0A3P3QP74"/>
<keyword evidence="2" id="KW-0547">Nucleotide-binding</keyword>
<proteinExistence type="predicted"/>
<dbReference type="Gene3D" id="3.30.565.10">
    <property type="entry name" value="Histidine kinase-like ATPase, C-terminal domain"/>
    <property type="match status" value="1"/>
</dbReference>
<dbReference type="PANTHER" id="PTHR45569">
    <property type="entry name" value="SENSOR PROTEIN KDPD"/>
    <property type="match status" value="1"/>
</dbReference>
<evidence type="ECO:0000313" key="3">
    <source>
        <dbReference type="Proteomes" id="UP000276260"/>
    </source>
</evidence>
<organism evidence="2 3">
    <name type="scientific">Rheinheimera mesophila</name>
    <dbReference type="NCBI Taxonomy" id="1547515"/>
    <lineage>
        <taxon>Bacteria</taxon>
        <taxon>Pseudomonadati</taxon>
        <taxon>Pseudomonadota</taxon>
        <taxon>Gammaproteobacteria</taxon>
        <taxon>Chromatiales</taxon>
        <taxon>Chromatiaceae</taxon>
        <taxon>Rheinheimera</taxon>
    </lineage>
</organism>
<dbReference type="PROSITE" id="PS50109">
    <property type="entry name" value="HIS_KIN"/>
    <property type="match status" value="1"/>
</dbReference>
<dbReference type="OrthoDB" id="9811306at2"/>
<accession>A0A3P3QP74</accession>
<sequence>MSGSDSSIDFATVLASAAHDMKNSLCLLIQSIDNLQQQQQQLDSNGHEELSRIHYEANRLNINLLQLLSLYRIEKNQLPLQIDQYYICDLFEEILLKNEMYSAQKNIQVEIQASTELLWYFDSDLISNLLNDMFINALRYTKSKLVLRAEQTEQGLAIELHDDGPGYPEFMLDNADTLMKDLNLAAGRTGLGLFFAGLIAKAHKNHGKTGFIRLNNGGLYGGAMFSLFLP</sequence>
<evidence type="ECO:0000313" key="2">
    <source>
        <dbReference type="EMBL" id="RRJ23046.1"/>
    </source>
</evidence>
<reference evidence="2 3" key="1">
    <citation type="submission" date="2018-11" db="EMBL/GenBank/DDBJ databases">
        <title>Draft genome analysis of Rheinheimera mesophila isolated from an industrial waste site.</title>
        <authorList>
            <person name="Yu Q."/>
            <person name="Qi Y."/>
            <person name="Zhang H."/>
            <person name="Lu Y."/>
            <person name="Pu J."/>
        </authorList>
    </citation>
    <scope>NUCLEOTIDE SEQUENCE [LARGE SCALE GENOMIC DNA]</scope>
    <source>
        <strain evidence="2 3">IITR13</strain>
    </source>
</reference>
<dbReference type="InterPro" id="IPR005467">
    <property type="entry name" value="His_kinase_dom"/>
</dbReference>
<protein>
    <submittedName>
        <fullName evidence="2">ATP-binding protein</fullName>
    </submittedName>
</protein>
<feature type="domain" description="Histidine kinase" evidence="1">
    <location>
        <begin position="16"/>
        <end position="230"/>
    </location>
</feature>
<evidence type="ECO:0000259" key="1">
    <source>
        <dbReference type="PROSITE" id="PS50109"/>
    </source>
</evidence>
<keyword evidence="3" id="KW-1185">Reference proteome</keyword>